<evidence type="ECO:0000256" key="3">
    <source>
        <dbReference type="ARBA" id="ARBA00022448"/>
    </source>
</evidence>
<evidence type="ECO:0000256" key="11">
    <source>
        <dbReference type="ARBA" id="ARBA00023004"/>
    </source>
</evidence>
<dbReference type="Gene3D" id="2.40.30.10">
    <property type="entry name" value="Translation factors"/>
    <property type="match status" value="1"/>
</dbReference>
<evidence type="ECO:0000256" key="10">
    <source>
        <dbReference type="ARBA" id="ARBA00023002"/>
    </source>
</evidence>
<name>A0ABY9KWM3_9BACI</name>
<evidence type="ECO:0000256" key="4">
    <source>
        <dbReference type="ARBA" id="ARBA00022617"/>
    </source>
</evidence>
<comment type="catalytic activity">
    <reaction evidence="14 15">
        <text>2 nitric oxide + NADPH + 2 O2 = 2 nitrate + NADP(+) + H(+)</text>
        <dbReference type="Rhea" id="RHEA:19465"/>
        <dbReference type="ChEBI" id="CHEBI:15378"/>
        <dbReference type="ChEBI" id="CHEBI:15379"/>
        <dbReference type="ChEBI" id="CHEBI:16480"/>
        <dbReference type="ChEBI" id="CHEBI:17632"/>
        <dbReference type="ChEBI" id="CHEBI:57783"/>
        <dbReference type="ChEBI" id="CHEBI:58349"/>
        <dbReference type="EC" id="1.14.12.17"/>
    </reaction>
</comment>
<feature type="region of interest" description="Reductase" evidence="15">
    <location>
        <begin position="153"/>
        <end position="409"/>
    </location>
</feature>
<evidence type="ECO:0000256" key="15">
    <source>
        <dbReference type="HAMAP-Rule" id="MF_01252"/>
    </source>
</evidence>
<dbReference type="InterPro" id="IPR008333">
    <property type="entry name" value="Cbr1-like_FAD-bd_dom"/>
</dbReference>
<evidence type="ECO:0000259" key="17">
    <source>
        <dbReference type="PROSITE" id="PS51384"/>
    </source>
</evidence>
<evidence type="ECO:0000313" key="19">
    <source>
        <dbReference type="Proteomes" id="UP001180087"/>
    </source>
</evidence>
<keyword evidence="12 15" id="KW-0520">NAD</keyword>
<keyword evidence="15" id="KW-0216">Detoxification</keyword>
<dbReference type="Gene3D" id="1.10.490.10">
    <property type="entry name" value="Globins"/>
    <property type="match status" value="1"/>
</dbReference>
<dbReference type="RefSeq" id="WP_348028039.1">
    <property type="nucleotide sequence ID" value="NZ_CP129113.1"/>
</dbReference>
<feature type="binding site" description="proximal binding residue" evidence="15">
    <location>
        <position position="89"/>
    </location>
    <ligand>
        <name>heme b</name>
        <dbReference type="ChEBI" id="CHEBI:60344"/>
    </ligand>
    <ligandPart>
        <name>Fe</name>
        <dbReference type="ChEBI" id="CHEBI:18248"/>
    </ligandPart>
</feature>
<feature type="site" description="Influences the redox potential of the prosthetic heme and FAD groups" evidence="15">
    <location>
        <position position="88"/>
    </location>
</feature>
<evidence type="ECO:0000256" key="7">
    <source>
        <dbReference type="ARBA" id="ARBA00022723"/>
    </source>
</evidence>
<dbReference type="PANTHER" id="PTHR43396:SF3">
    <property type="entry name" value="FLAVOHEMOPROTEIN"/>
    <property type="match status" value="1"/>
</dbReference>
<dbReference type="PANTHER" id="PTHR43396">
    <property type="entry name" value="FLAVOHEMOPROTEIN"/>
    <property type="match status" value="1"/>
</dbReference>
<keyword evidence="3 15" id="KW-0813">Transport</keyword>
<keyword evidence="11 15" id="KW-0408">Iron</keyword>
<reference evidence="18" key="1">
    <citation type="submission" date="2023-06" db="EMBL/GenBank/DDBJ databases">
        <title>A Treasure from Seagulls: Isolation and Description of Aciduricobacillus qingdaonensis gen. nov., sp. nov., a Rare Obligately Uric Acid-utilizing Member in the Family Bacillaceae.</title>
        <authorList>
            <person name="Liu W."/>
            <person name="Wang B."/>
        </authorList>
    </citation>
    <scope>NUCLEOTIDE SEQUENCE</scope>
    <source>
        <strain evidence="18">44XB</strain>
    </source>
</reference>
<keyword evidence="19" id="KW-1185">Reference proteome</keyword>
<evidence type="ECO:0000256" key="5">
    <source>
        <dbReference type="ARBA" id="ARBA00022621"/>
    </source>
</evidence>
<evidence type="ECO:0000256" key="13">
    <source>
        <dbReference type="ARBA" id="ARBA00048649"/>
    </source>
</evidence>
<dbReference type="NCBIfam" id="NF009805">
    <property type="entry name" value="PRK13289.1"/>
    <property type="match status" value="1"/>
</dbReference>
<dbReference type="PROSITE" id="PS51384">
    <property type="entry name" value="FAD_FR"/>
    <property type="match status" value="1"/>
</dbReference>
<dbReference type="CDD" id="cd14777">
    <property type="entry name" value="Yhb1-globin-like"/>
    <property type="match status" value="1"/>
</dbReference>
<comment type="catalytic activity">
    <reaction evidence="13 15">
        <text>2 nitric oxide + NADH + 2 O2 = 2 nitrate + NAD(+) + H(+)</text>
        <dbReference type="Rhea" id="RHEA:19469"/>
        <dbReference type="ChEBI" id="CHEBI:15378"/>
        <dbReference type="ChEBI" id="CHEBI:15379"/>
        <dbReference type="ChEBI" id="CHEBI:16480"/>
        <dbReference type="ChEBI" id="CHEBI:17632"/>
        <dbReference type="ChEBI" id="CHEBI:57540"/>
        <dbReference type="ChEBI" id="CHEBI:57945"/>
        <dbReference type="EC" id="1.14.12.17"/>
    </reaction>
</comment>
<dbReference type="PROSITE" id="PS01033">
    <property type="entry name" value="GLOBIN"/>
    <property type="match status" value="1"/>
</dbReference>
<dbReference type="InterPro" id="IPR000971">
    <property type="entry name" value="Globin"/>
</dbReference>
<proteinExistence type="inferred from homology"/>
<feature type="binding site" evidence="15">
    <location>
        <begin position="280"/>
        <end position="285"/>
    </location>
    <ligand>
        <name>NADP(+)</name>
        <dbReference type="ChEBI" id="CHEBI:58349"/>
    </ligand>
</feature>
<comment type="caution">
    <text evidence="15">Lacks conserved residue(s) required for the propagation of feature annotation.</text>
</comment>
<gene>
    <name evidence="18" type="primary">hmpA</name>
    <name evidence="15" type="synonym">hmp</name>
    <name evidence="18" type="ORF">QR721_00100</name>
</gene>
<evidence type="ECO:0000256" key="9">
    <source>
        <dbReference type="ARBA" id="ARBA00022857"/>
    </source>
</evidence>
<dbReference type="SUPFAM" id="SSF46458">
    <property type="entry name" value="Globin-like"/>
    <property type="match status" value="1"/>
</dbReference>
<comment type="similarity">
    <text evidence="2 15">Belongs to the globin family. Two-domain flavohemoproteins subfamily.</text>
</comment>
<dbReference type="InterPro" id="IPR001709">
    <property type="entry name" value="Flavoprot_Pyr_Nucl_cyt_Rdtase"/>
</dbReference>
<keyword evidence="5 15" id="KW-0561">Oxygen transport</keyword>
<keyword evidence="4 15" id="KW-0349">Heme</keyword>
<dbReference type="Pfam" id="PF00175">
    <property type="entry name" value="NAD_binding_1"/>
    <property type="match status" value="1"/>
</dbReference>
<feature type="site" description="Involved in heme-bound ligand stabilization and O-O bond activation" evidence="15">
    <location>
        <position position="33"/>
    </location>
</feature>
<dbReference type="CDD" id="cd06184">
    <property type="entry name" value="flavohem_like_fad_nad_binding"/>
    <property type="match status" value="1"/>
</dbReference>
<dbReference type="InterPro" id="IPR023950">
    <property type="entry name" value="Hmp"/>
</dbReference>
<accession>A0ABY9KWM3</accession>
<dbReference type="EMBL" id="CP129113">
    <property type="protein sequence ID" value="WLV24722.1"/>
    <property type="molecule type" value="Genomic_DNA"/>
</dbReference>
<comment type="cofactor">
    <cofactor evidence="15">
        <name>heme b</name>
        <dbReference type="ChEBI" id="CHEBI:60344"/>
    </cofactor>
    <text evidence="15">Binds 1 heme b (iron(II)-protoporphyrin IX) group per subunit.</text>
</comment>
<comment type="domain">
    <text evidence="15">Consists of two distinct domains; an N-terminal heme-containing oxygen-binding domain and a C-terminal reductase domain with binding sites for FAD and NAD(P)H.</text>
</comment>
<dbReference type="Pfam" id="PF00042">
    <property type="entry name" value="Globin"/>
    <property type="match status" value="1"/>
</dbReference>
<evidence type="ECO:0000256" key="2">
    <source>
        <dbReference type="ARBA" id="ARBA00008414"/>
    </source>
</evidence>
<feature type="domain" description="FAD-binding FR-type" evidence="17">
    <location>
        <begin position="156"/>
        <end position="267"/>
    </location>
</feature>
<dbReference type="InterPro" id="IPR012292">
    <property type="entry name" value="Globin/Proto"/>
</dbReference>
<dbReference type="InterPro" id="IPR039261">
    <property type="entry name" value="FNR_nucleotide-bd"/>
</dbReference>
<evidence type="ECO:0000256" key="12">
    <source>
        <dbReference type="ARBA" id="ARBA00023027"/>
    </source>
</evidence>
<dbReference type="InterPro" id="IPR001433">
    <property type="entry name" value="OxRdtase_FAD/NAD-bd"/>
</dbReference>
<organism evidence="18 19">
    <name type="scientific">Aciduricibacillus chroicocephali</name>
    <dbReference type="NCBI Taxonomy" id="3054939"/>
    <lineage>
        <taxon>Bacteria</taxon>
        <taxon>Bacillati</taxon>
        <taxon>Bacillota</taxon>
        <taxon>Bacilli</taxon>
        <taxon>Bacillales</taxon>
        <taxon>Bacillaceae</taxon>
        <taxon>Aciduricibacillus</taxon>
    </lineage>
</organism>
<feature type="binding site" evidence="15">
    <location>
        <position position="194"/>
    </location>
    <ligand>
        <name>FAD</name>
        <dbReference type="ChEBI" id="CHEBI:57692"/>
    </ligand>
</feature>
<feature type="binding site" evidence="15">
    <location>
        <begin position="210"/>
        <end position="213"/>
    </location>
    <ligand>
        <name>FAD</name>
        <dbReference type="ChEBI" id="CHEBI:57692"/>
    </ligand>
</feature>
<dbReference type="PRINTS" id="PR00371">
    <property type="entry name" value="FPNCR"/>
</dbReference>
<dbReference type="Proteomes" id="UP001180087">
    <property type="component" value="Chromosome"/>
</dbReference>
<dbReference type="Pfam" id="PF00970">
    <property type="entry name" value="FAD_binding_6"/>
    <property type="match status" value="1"/>
</dbReference>
<dbReference type="Gene3D" id="3.40.50.80">
    <property type="entry name" value="Nucleotide-binding domain of ferredoxin-NADP reductase (FNR) module"/>
    <property type="match status" value="1"/>
</dbReference>
<evidence type="ECO:0000259" key="16">
    <source>
        <dbReference type="PROSITE" id="PS01033"/>
    </source>
</evidence>
<sequence length="409" mass="45860">MANAGLDAKTIEIVKSTVPVLEQHGNAITKRFYEMMLSEVPELNNIFNQTNQKRGGQPKALAATVYAAAANIDQLENILPVVKQISEKHKSLDIKAEHYPIVGKYLLKAIKDVLGDAATDEIIDAWAKAYGVIADVFISVEKGMYEEDAASEGGWNGFRDFKIVRKTKESDVVTSFYLAPVDGKSIMKHKPGQYITVKATIPGQKYVHMRQYSLSDAPGSDMYRISVKREDAKGDYSDGIVSTYMHETVQEGDILPISAPSGDFIVDTKDARPLVLISRGVGLTPVMSMLEEVTRKQPEREIYFIYATYSSNMHPMKERMEQIATENKNVHMTFVYNKPLVEDEGKYDYKGYVDEALLNKLLPTTDVACYFCGFEDFMRTVSDSLKAMGVKEEDRHFEYFGPQLGMSIA</sequence>
<keyword evidence="9 15" id="KW-0521">NADP</keyword>
<feature type="active site" description="Charge relay system" evidence="15">
    <location>
        <position position="99"/>
    </location>
</feature>
<evidence type="ECO:0000256" key="8">
    <source>
        <dbReference type="ARBA" id="ARBA00022827"/>
    </source>
</evidence>
<feature type="domain" description="Globin" evidence="16">
    <location>
        <begin position="5"/>
        <end position="142"/>
    </location>
</feature>
<protein>
    <recommendedName>
        <fullName evidence="15">Flavohemoprotein</fullName>
    </recommendedName>
    <alternativeName>
        <fullName evidence="15">Flavohemoglobin</fullName>
    </alternativeName>
    <alternativeName>
        <fullName evidence="15">Hemoglobin-like protein</fullName>
    </alternativeName>
    <alternativeName>
        <fullName evidence="15">Nitric oxide dioxygenase</fullName>
        <shortName evidence="15">NO oxygenase</shortName>
        <shortName evidence="15">NOD</shortName>
        <ecNumber evidence="15">1.14.12.17</ecNumber>
    </alternativeName>
</protein>
<keyword evidence="8 15" id="KW-0274">FAD</keyword>
<evidence type="ECO:0000256" key="1">
    <source>
        <dbReference type="ARBA" id="ARBA00006401"/>
    </source>
</evidence>
<dbReference type="InterPro" id="IPR009050">
    <property type="entry name" value="Globin-like_sf"/>
</dbReference>
<evidence type="ECO:0000256" key="14">
    <source>
        <dbReference type="ARBA" id="ARBA00049433"/>
    </source>
</evidence>
<keyword evidence="6 15" id="KW-0285">Flavoprotein</keyword>
<dbReference type="InterPro" id="IPR017927">
    <property type="entry name" value="FAD-bd_FR_type"/>
</dbReference>
<comment type="similarity">
    <text evidence="1 15">In the C-terminal section; belongs to the flavoprotein pyridine nucleotide cytochrome reductase family.</text>
</comment>
<comment type="cofactor">
    <cofactor evidence="15">
        <name>FAD</name>
        <dbReference type="ChEBI" id="CHEBI:57692"/>
    </cofactor>
    <text evidence="15">Binds 1 FAD per subunit.</text>
</comment>
<comment type="function">
    <text evidence="15">Is involved in NO detoxification in an aerobic process, termed nitric oxide dioxygenase (NOD) reaction that utilizes O(2) and NAD(P)H to convert NO to nitrate, which protects the bacterium from various noxious nitrogen compounds. Therefore, plays a central role in the inducible response to nitrosative stress.</text>
</comment>
<dbReference type="SUPFAM" id="SSF52343">
    <property type="entry name" value="Ferredoxin reductase-like, C-terminal NADP-linked domain"/>
    <property type="match status" value="1"/>
</dbReference>
<dbReference type="HAMAP" id="MF_01252">
    <property type="entry name" value="Hmp"/>
    <property type="match status" value="1"/>
</dbReference>
<dbReference type="SUPFAM" id="SSF63380">
    <property type="entry name" value="Riboflavin synthase domain-like"/>
    <property type="match status" value="1"/>
</dbReference>
<evidence type="ECO:0000313" key="18">
    <source>
        <dbReference type="EMBL" id="WLV24722.1"/>
    </source>
</evidence>
<evidence type="ECO:0000256" key="6">
    <source>
        <dbReference type="ARBA" id="ARBA00022630"/>
    </source>
</evidence>
<keyword evidence="10 15" id="KW-0560">Oxidoreductase</keyword>
<keyword evidence="7 15" id="KW-0479">Metal-binding</keyword>
<feature type="site" description="Influences the redox potential of the prosthetic heme and FAD groups" evidence="15">
    <location>
        <position position="398"/>
    </location>
</feature>
<dbReference type="GO" id="GO:0008941">
    <property type="term" value="F:nitric oxide dioxygenase NAD(P)H activity"/>
    <property type="evidence" value="ECO:0007669"/>
    <property type="project" value="UniProtKB-EC"/>
</dbReference>
<dbReference type="EC" id="1.14.12.17" evidence="15"/>
<feature type="active site" description="Charge relay system" evidence="15">
    <location>
        <position position="141"/>
    </location>
</feature>
<dbReference type="InterPro" id="IPR017938">
    <property type="entry name" value="Riboflavin_synthase-like_b-brl"/>
</dbReference>